<evidence type="ECO:0000256" key="1">
    <source>
        <dbReference type="ARBA" id="ARBA00004123"/>
    </source>
</evidence>
<dbReference type="PANTHER" id="PTHR13215">
    <property type="entry name" value="RNA POLYMERASE II TRANSCRIPTIONAL COACTIVATOR"/>
    <property type="match status" value="1"/>
</dbReference>
<dbReference type="InterPro" id="IPR045125">
    <property type="entry name" value="Sub1/Tcp4-like"/>
</dbReference>
<feature type="domain" description="Transcriptional coactivator p15 (PC4) C-terminal" evidence="8">
    <location>
        <begin position="42"/>
        <end position="93"/>
    </location>
</feature>
<evidence type="ECO:0000256" key="3">
    <source>
        <dbReference type="ARBA" id="ARBA00023015"/>
    </source>
</evidence>
<evidence type="ECO:0000313" key="10">
    <source>
        <dbReference type="Proteomes" id="UP001180020"/>
    </source>
</evidence>
<keyword evidence="10" id="KW-1185">Reference proteome</keyword>
<comment type="subcellular location">
    <subcellularLocation>
        <location evidence="1">Nucleus</location>
    </subcellularLocation>
</comment>
<dbReference type="GO" id="GO:0003713">
    <property type="term" value="F:transcription coactivator activity"/>
    <property type="evidence" value="ECO:0007669"/>
    <property type="project" value="InterPro"/>
</dbReference>
<comment type="similarity">
    <text evidence="2">Belongs to the transcriptional coactivator PC4 family.</text>
</comment>
<dbReference type="SUPFAM" id="SSF54447">
    <property type="entry name" value="ssDNA-binding transcriptional regulator domain"/>
    <property type="match status" value="1"/>
</dbReference>
<dbReference type="AlphaFoldDB" id="A0AAV9FEN5"/>
<evidence type="ECO:0000256" key="4">
    <source>
        <dbReference type="ARBA" id="ARBA00023125"/>
    </source>
</evidence>
<dbReference type="GO" id="GO:0005634">
    <property type="term" value="C:nucleus"/>
    <property type="evidence" value="ECO:0007669"/>
    <property type="project" value="UniProtKB-SubCell"/>
</dbReference>
<proteinExistence type="inferred from homology"/>
<dbReference type="Gene3D" id="2.30.31.10">
    <property type="entry name" value="Transcriptional Coactivator Pc4, Chain A"/>
    <property type="match status" value="1"/>
</dbReference>
<dbReference type="EMBL" id="JAUJYO010000002">
    <property type="protein sequence ID" value="KAK1323343.1"/>
    <property type="molecule type" value="Genomic_DNA"/>
</dbReference>
<reference evidence="9" key="2">
    <citation type="submission" date="2023-06" db="EMBL/GenBank/DDBJ databases">
        <authorList>
            <person name="Ma L."/>
            <person name="Liu K.-W."/>
            <person name="Li Z."/>
            <person name="Hsiao Y.-Y."/>
            <person name="Qi Y."/>
            <person name="Fu T."/>
            <person name="Tang G."/>
            <person name="Zhang D."/>
            <person name="Sun W.-H."/>
            <person name="Liu D.-K."/>
            <person name="Li Y."/>
            <person name="Chen G.-Z."/>
            <person name="Liu X.-D."/>
            <person name="Liao X.-Y."/>
            <person name="Jiang Y.-T."/>
            <person name="Yu X."/>
            <person name="Hao Y."/>
            <person name="Huang J."/>
            <person name="Zhao X.-W."/>
            <person name="Ke S."/>
            <person name="Chen Y.-Y."/>
            <person name="Wu W.-L."/>
            <person name="Hsu J.-L."/>
            <person name="Lin Y.-F."/>
            <person name="Huang M.-D."/>
            <person name="Li C.-Y."/>
            <person name="Huang L."/>
            <person name="Wang Z.-W."/>
            <person name="Zhao X."/>
            <person name="Zhong W.-Y."/>
            <person name="Peng D.-H."/>
            <person name="Ahmad S."/>
            <person name="Lan S."/>
            <person name="Zhang J.-S."/>
            <person name="Tsai W.-C."/>
            <person name="Van De Peer Y."/>
            <person name="Liu Z.-J."/>
        </authorList>
    </citation>
    <scope>NUCLEOTIDE SEQUENCE</scope>
    <source>
        <strain evidence="9">CP</strain>
        <tissue evidence="9">Leaves</tissue>
    </source>
</reference>
<dbReference type="GO" id="GO:0060261">
    <property type="term" value="P:positive regulation of transcription initiation by RNA polymerase II"/>
    <property type="evidence" value="ECO:0007669"/>
    <property type="project" value="InterPro"/>
</dbReference>
<keyword evidence="5" id="KW-0804">Transcription</keyword>
<evidence type="ECO:0000256" key="2">
    <source>
        <dbReference type="ARBA" id="ARBA00009001"/>
    </source>
</evidence>
<dbReference type="InterPro" id="IPR009044">
    <property type="entry name" value="ssDNA-bd_transcriptional_reg"/>
</dbReference>
<dbReference type="GO" id="GO:0003677">
    <property type="term" value="F:DNA binding"/>
    <property type="evidence" value="ECO:0007669"/>
    <property type="project" value="UniProtKB-KW"/>
</dbReference>
<feature type="region of interest" description="Disordered" evidence="7">
    <location>
        <begin position="1"/>
        <end position="38"/>
    </location>
</feature>
<evidence type="ECO:0000256" key="7">
    <source>
        <dbReference type="SAM" id="MobiDB-lite"/>
    </source>
</evidence>
<dbReference type="Pfam" id="PF02229">
    <property type="entry name" value="PC4"/>
    <property type="match status" value="1"/>
</dbReference>
<evidence type="ECO:0000256" key="5">
    <source>
        <dbReference type="ARBA" id="ARBA00023163"/>
    </source>
</evidence>
<keyword evidence="3" id="KW-0805">Transcription regulation</keyword>
<evidence type="ECO:0000259" key="8">
    <source>
        <dbReference type="Pfam" id="PF02229"/>
    </source>
</evidence>
<dbReference type="InterPro" id="IPR003173">
    <property type="entry name" value="PC4_C"/>
</dbReference>
<protein>
    <submittedName>
        <fullName evidence="9">RNA polymerase II transcriptional coactivator KIWI</fullName>
    </submittedName>
</protein>
<organism evidence="9 10">
    <name type="scientific">Acorus calamus</name>
    <name type="common">Sweet flag</name>
    <dbReference type="NCBI Taxonomy" id="4465"/>
    <lineage>
        <taxon>Eukaryota</taxon>
        <taxon>Viridiplantae</taxon>
        <taxon>Streptophyta</taxon>
        <taxon>Embryophyta</taxon>
        <taxon>Tracheophyta</taxon>
        <taxon>Spermatophyta</taxon>
        <taxon>Magnoliopsida</taxon>
        <taxon>Liliopsida</taxon>
        <taxon>Acoraceae</taxon>
        <taxon>Acorus</taxon>
    </lineage>
</organism>
<dbReference type="FunFam" id="2.30.31.10:FF:000005">
    <property type="entry name" value="Putative transcriptional co-activator"/>
    <property type="match status" value="1"/>
</dbReference>
<comment type="caution">
    <text evidence="9">The sequence shown here is derived from an EMBL/GenBank/DDBJ whole genome shotgun (WGS) entry which is preliminary data.</text>
</comment>
<evidence type="ECO:0000256" key="6">
    <source>
        <dbReference type="ARBA" id="ARBA00023242"/>
    </source>
</evidence>
<name>A0AAV9FEN5_ACOCL</name>
<sequence length="105" mass="11811">MWKKGKRKSEDCEGADAAEGGAPSSKSYKRASDDESDEITVCQVSKNRKVSVKSWQGNIMVSIREYYFKEGKELPTKKGISLSLDQWKILRDHVGEIDKAVAENE</sequence>
<gene>
    <name evidence="9" type="primary">KIWI</name>
    <name evidence="9" type="ORF">QJS10_CPA02g00527</name>
</gene>
<accession>A0AAV9FEN5</accession>
<evidence type="ECO:0000313" key="9">
    <source>
        <dbReference type="EMBL" id="KAK1323343.1"/>
    </source>
</evidence>
<dbReference type="Proteomes" id="UP001180020">
    <property type="component" value="Unassembled WGS sequence"/>
</dbReference>
<reference evidence="9" key="1">
    <citation type="journal article" date="2023" name="Nat. Commun.">
        <title>Diploid and tetraploid genomes of Acorus and the evolution of monocots.</title>
        <authorList>
            <person name="Ma L."/>
            <person name="Liu K.W."/>
            <person name="Li Z."/>
            <person name="Hsiao Y.Y."/>
            <person name="Qi Y."/>
            <person name="Fu T."/>
            <person name="Tang G.D."/>
            <person name="Zhang D."/>
            <person name="Sun W.H."/>
            <person name="Liu D.K."/>
            <person name="Li Y."/>
            <person name="Chen G.Z."/>
            <person name="Liu X.D."/>
            <person name="Liao X.Y."/>
            <person name="Jiang Y.T."/>
            <person name="Yu X."/>
            <person name="Hao Y."/>
            <person name="Huang J."/>
            <person name="Zhao X.W."/>
            <person name="Ke S."/>
            <person name="Chen Y.Y."/>
            <person name="Wu W.L."/>
            <person name="Hsu J.L."/>
            <person name="Lin Y.F."/>
            <person name="Huang M.D."/>
            <person name="Li C.Y."/>
            <person name="Huang L."/>
            <person name="Wang Z.W."/>
            <person name="Zhao X."/>
            <person name="Zhong W.Y."/>
            <person name="Peng D.H."/>
            <person name="Ahmad S."/>
            <person name="Lan S."/>
            <person name="Zhang J.S."/>
            <person name="Tsai W.C."/>
            <person name="Van de Peer Y."/>
            <person name="Liu Z.J."/>
        </authorList>
    </citation>
    <scope>NUCLEOTIDE SEQUENCE</scope>
    <source>
        <strain evidence="9">CP</strain>
    </source>
</reference>
<keyword evidence="4" id="KW-0238">DNA-binding</keyword>
<keyword evidence="6" id="KW-0539">Nucleus</keyword>